<feature type="compositionally biased region" description="Low complexity" evidence="2">
    <location>
        <begin position="804"/>
        <end position="815"/>
    </location>
</feature>
<accession>A0A430QQ99</accession>
<sequence>MQWKSKKIVAKDTTFNPENIGDIDFSSEDLEQELLDLLHDDPTLEISNKSSSFDQDEKNCDEDDELLLAELVKSMESGKSAVPNRANKMDDLEINEDIFGNQKTSTGSTSKPPHQTSGFKGSDFASSLLSSPRNSGLTTNSKNGTNCDNDDELLLAELVKSMESGKSPVSNKANKMDELEVPSNNNALGNSSGSTLKPTAADVKPDIRQAVLDYINPKTSKSGLDLLKNRHKEYKLAALKARDSGQLGKAKELLEASKCIGEAIVNIEAGKETFDPETDLPPPPSEYEFSNEGDPNNETVIAQPPPSSQPVKSTIPDIMKTSIVCTENILARITYYKLKLSYYYVIRNSGKLYHVDFFSPNFTVYSSKEKLKEITNDDSKKRRYNRILTRYDEGLRACEHGVTSFEFEELVPPPGYPPLTDRSKLSKNVKLSDNDSKTSLAKPSSGHPIKNKTEAIVELLTKRQDELKQAAKAAKQSGNIELAKTYIRSVLGMNQMIQAAEAGLPIDLTQLPRPPALTDSNPSRPILSGLKCDPPVKYAVAFNSLSGDQLFKTYSEILSEQEELINNLINQHRRNSGANAHSILSKLSDLLSVNTCIKKLLSKYNQHVSDLTAYFEYANLPKCNLNAELADDILEVSNIHGIAYPLPSHYSNIDTYVEVEFSLNNANPPMKLSTNVAKSSSEPIYSQSVKEFRVNTKSHLYRRFVQNNRCLKATVYYNRGIFRNWGVLGITEIPLTGLVQSATVTHVGDLKEGRKVVGGRLQVQLRQRESLSGETVVYQQQPWLLLSAPKQINESPKLIEIENSKNNPVSSSSLSTPKQTDSPKSIRSENIRHSPVPSISSKQTNSPKPIRSENIKHSPVPSISSKQTNSPKPIRSENIKHSPVPSISSKQTNSPKPIKSENIKHSPVPSTSSKQTNLPKPIRIEYAMNNPISSSASSSSVSTKATNSVSSSSSRIVIVRNIDNS</sequence>
<proteinExistence type="predicted"/>
<feature type="compositionally biased region" description="Polar residues" evidence="2">
    <location>
        <begin position="101"/>
        <end position="147"/>
    </location>
</feature>
<reference evidence="4 5" key="1">
    <citation type="journal article" date="2019" name="PLoS Pathog.">
        <title>Genome sequence of the bovine parasite Schistosoma bovis Tanzania.</title>
        <authorList>
            <person name="Oey H."/>
            <person name="Zakrzewski M."/>
            <person name="Gobert G."/>
            <person name="Gravermann K."/>
            <person name="Stoye J."/>
            <person name="Jones M."/>
            <person name="Mcmanus D."/>
            <person name="Krause L."/>
        </authorList>
    </citation>
    <scope>NUCLEOTIDE SEQUENCE [LARGE SCALE GENOMIC DNA]</scope>
    <source>
        <strain evidence="4 5">TAN1997</strain>
    </source>
</reference>
<feature type="compositionally biased region" description="Polar residues" evidence="2">
    <location>
        <begin position="861"/>
        <end position="871"/>
    </location>
</feature>
<dbReference type="Proteomes" id="UP000290809">
    <property type="component" value="Unassembled WGS sequence"/>
</dbReference>
<evidence type="ECO:0000256" key="1">
    <source>
        <dbReference type="SAM" id="Coils"/>
    </source>
</evidence>
<dbReference type="AlphaFoldDB" id="A0A430QQ99"/>
<feature type="compositionally biased region" description="Polar residues" evidence="2">
    <location>
        <begin position="885"/>
        <end position="895"/>
    </location>
</feature>
<keyword evidence="1" id="KW-0175">Coiled coil</keyword>
<comment type="caution">
    <text evidence="4">The sequence shown here is derived from an EMBL/GenBank/DDBJ whole genome shotgun (WGS) entry which is preliminary data.</text>
</comment>
<feature type="domain" description="DM14" evidence="3">
    <location>
        <begin position="224"/>
        <end position="284"/>
    </location>
</feature>
<dbReference type="InterPro" id="IPR039725">
    <property type="entry name" value="CC2D1A/B"/>
</dbReference>
<organism evidence="4 5">
    <name type="scientific">Schistosoma bovis</name>
    <name type="common">Blood fluke</name>
    <dbReference type="NCBI Taxonomy" id="6184"/>
    <lineage>
        <taxon>Eukaryota</taxon>
        <taxon>Metazoa</taxon>
        <taxon>Spiralia</taxon>
        <taxon>Lophotrochozoa</taxon>
        <taxon>Platyhelminthes</taxon>
        <taxon>Trematoda</taxon>
        <taxon>Digenea</taxon>
        <taxon>Strigeidida</taxon>
        <taxon>Schistosomatoidea</taxon>
        <taxon>Schistosomatidae</taxon>
        <taxon>Schistosoma</taxon>
    </lineage>
</organism>
<gene>
    <name evidence="4" type="ORF">DC041_0008100</name>
</gene>
<evidence type="ECO:0000313" key="5">
    <source>
        <dbReference type="Proteomes" id="UP000290809"/>
    </source>
</evidence>
<keyword evidence="5" id="KW-1185">Reference proteome</keyword>
<dbReference type="STRING" id="6184.A0A430QQ99"/>
<feature type="region of interest" description="Disordered" evidence="2">
    <location>
        <begin position="416"/>
        <end position="448"/>
    </location>
</feature>
<dbReference type="SUPFAM" id="SSF49562">
    <property type="entry name" value="C2 domain (Calcium/lipid-binding domain, CaLB)"/>
    <property type="match status" value="1"/>
</dbReference>
<protein>
    <submittedName>
        <fullName evidence="4">Coiled-coil and C2 domain-containing protein 1</fullName>
    </submittedName>
</protein>
<dbReference type="SMART" id="SM00685">
    <property type="entry name" value="DM14"/>
    <property type="match status" value="2"/>
</dbReference>
<dbReference type="GO" id="GO:0001227">
    <property type="term" value="F:DNA-binding transcription repressor activity, RNA polymerase II-specific"/>
    <property type="evidence" value="ECO:0007669"/>
    <property type="project" value="InterPro"/>
</dbReference>
<dbReference type="EMBL" id="QMKO01001477">
    <property type="protein sequence ID" value="RTG89862.1"/>
    <property type="molecule type" value="Genomic_DNA"/>
</dbReference>
<dbReference type="PANTHER" id="PTHR13076:SF9">
    <property type="entry name" value="COILED-COIL AND C2 DOMAIN-CONTAINING PROTEIN 1-LIKE"/>
    <property type="match status" value="1"/>
</dbReference>
<evidence type="ECO:0000256" key="2">
    <source>
        <dbReference type="SAM" id="MobiDB-lite"/>
    </source>
</evidence>
<dbReference type="PANTHER" id="PTHR13076">
    <property type="entry name" value="COILED-COIL AND C2 DOMAIN-CONTAINING PROTEIN 1-LIKE"/>
    <property type="match status" value="1"/>
</dbReference>
<feature type="region of interest" description="Disordered" evidence="2">
    <location>
        <begin position="804"/>
        <end position="954"/>
    </location>
</feature>
<feature type="compositionally biased region" description="Polar residues" evidence="2">
    <location>
        <begin position="908"/>
        <end position="918"/>
    </location>
</feature>
<name>A0A430QQ99_SCHBO</name>
<feature type="region of interest" description="Disordered" evidence="2">
    <location>
        <begin position="271"/>
        <end position="313"/>
    </location>
</feature>
<evidence type="ECO:0000259" key="3">
    <source>
        <dbReference type="SMART" id="SM00685"/>
    </source>
</evidence>
<feature type="compositionally biased region" description="Low complexity" evidence="2">
    <location>
        <begin position="932"/>
        <end position="954"/>
    </location>
</feature>
<feature type="region of interest" description="Disordered" evidence="2">
    <location>
        <begin position="76"/>
        <end position="149"/>
    </location>
</feature>
<feature type="compositionally biased region" description="Polar residues" evidence="2">
    <location>
        <begin position="837"/>
        <end position="847"/>
    </location>
</feature>
<evidence type="ECO:0000313" key="4">
    <source>
        <dbReference type="EMBL" id="RTG89862.1"/>
    </source>
</evidence>
<dbReference type="InterPro" id="IPR006608">
    <property type="entry name" value="CC2D1A/B_DM14"/>
</dbReference>
<feature type="coiled-coil region" evidence="1">
    <location>
        <begin position="450"/>
        <end position="477"/>
    </location>
</feature>
<feature type="domain" description="DM14" evidence="3">
    <location>
        <begin position="457"/>
        <end position="515"/>
    </location>
</feature>
<dbReference type="InterPro" id="IPR035892">
    <property type="entry name" value="C2_domain_sf"/>
</dbReference>